<keyword evidence="5" id="KW-0010">Activator</keyword>
<dbReference type="GO" id="GO:0005524">
    <property type="term" value="F:ATP binding"/>
    <property type="evidence" value="ECO:0007669"/>
    <property type="project" value="UniProtKB-KW"/>
</dbReference>
<dbReference type="PROSITE" id="PS00676">
    <property type="entry name" value="SIGMA54_INTERACT_2"/>
    <property type="match status" value="1"/>
</dbReference>
<dbReference type="PROSITE" id="PS00688">
    <property type="entry name" value="SIGMA54_INTERACT_3"/>
    <property type="match status" value="1"/>
</dbReference>
<evidence type="ECO:0000313" key="9">
    <source>
        <dbReference type="EMBL" id="SEM49671.1"/>
    </source>
</evidence>
<sequence length="517" mass="58317">MGFKRKRMISREIKELSLLFEISQKLSETLDLKKVLAPILQMMADHMEMLRGTLTILNRKTGEIFIEEAYGLMPEEQAKGKYLPGEGITGRVIDTGQPAIIPRISNEPLFLNRTGSRKNLNKEDISFICVPIKIGPEAIGALSVDRLFNKRISFEEDVRLLTIIASSISQAVRLRQLAEEELDKVREENSRLQNELRIKFAPKNIIGTSKAMLEVYDQINKVCQANTTVLILGESGVGKERVAHAIHYSSKRARGPYIAINCAALPESLIESELFGHEKGAFTGAIGIRKGRFEMAEKGTLFLDEIGELSLALQAKLLRVLQEKKYERVGGGMSLRADVRIIAATNRNLEELLQEGKFREDLYYRLNIFPIVVPPLRDRKTDIPLLADYFIEKYAREIGKEIVRISTPAIDLLMSYAWPGNVRELENCIERAILLSTDGVIQGYHLPPRLQREEISQGTKCRGAFKAMIAAYEQEILLEELQRCRGNMARAARALGMTERVMGLRIAKYGIDPGVFK</sequence>
<dbReference type="SUPFAM" id="SSF46689">
    <property type="entry name" value="Homeodomain-like"/>
    <property type="match status" value="1"/>
</dbReference>
<evidence type="ECO:0000313" key="10">
    <source>
        <dbReference type="Proteomes" id="UP000198744"/>
    </source>
</evidence>
<keyword evidence="2" id="KW-0067">ATP-binding</keyword>
<keyword evidence="6" id="KW-0804">Transcription</keyword>
<dbReference type="InterPro" id="IPR003018">
    <property type="entry name" value="GAF"/>
</dbReference>
<dbReference type="CDD" id="cd00009">
    <property type="entry name" value="AAA"/>
    <property type="match status" value="1"/>
</dbReference>
<dbReference type="PANTHER" id="PTHR32071">
    <property type="entry name" value="TRANSCRIPTIONAL REGULATORY PROTEIN"/>
    <property type="match status" value="1"/>
</dbReference>
<dbReference type="InterPro" id="IPR025662">
    <property type="entry name" value="Sigma_54_int_dom_ATP-bd_1"/>
</dbReference>
<protein>
    <submittedName>
        <fullName evidence="9">Nif-specific regulatory protein</fullName>
    </submittedName>
</protein>
<feature type="coiled-coil region" evidence="7">
    <location>
        <begin position="168"/>
        <end position="195"/>
    </location>
</feature>
<dbReference type="InterPro" id="IPR025944">
    <property type="entry name" value="Sigma_54_int_dom_CS"/>
</dbReference>
<keyword evidence="7" id="KW-0175">Coiled coil</keyword>
<dbReference type="SUPFAM" id="SSF52540">
    <property type="entry name" value="P-loop containing nucleoside triphosphate hydrolases"/>
    <property type="match status" value="1"/>
</dbReference>
<evidence type="ECO:0000256" key="7">
    <source>
        <dbReference type="SAM" id="Coils"/>
    </source>
</evidence>
<reference evidence="9 10" key="1">
    <citation type="submission" date="2016-10" db="EMBL/GenBank/DDBJ databases">
        <authorList>
            <person name="de Groot N.N."/>
        </authorList>
    </citation>
    <scope>NUCLEOTIDE SEQUENCE [LARGE SCALE GENOMIC DNA]</scope>
    <source>
        <strain evidence="9 10">DSM 8423</strain>
    </source>
</reference>
<keyword evidence="3" id="KW-0805">Transcription regulation</keyword>
<keyword evidence="4" id="KW-0238">DNA-binding</keyword>
<evidence type="ECO:0000256" key="3">
    <source>
        <dbReference type="ARBA" id="ARBA00023015"/>
    </source>
</evidence>
<dbReference type="EMBL" id="FOBS01000018">
    <property type="protein sequence ID" value="SEM49671.1"/>
    <property type="molecule type" value="Genomic_DNA"/>
</dbReference>
<dbReference type="AlphaFoldDB" id="A0A1H7YUT2"/>
<dbReference type="InterPro" id="IPR009057">
    <property type="entry name" value="Homeodomain-like_sf"/>
</dbReference>
<dbReference type="InterPro" id="IPR027417">
    <property type="entry name" value="P-loop_NTPase"/>
</dbReference>
<evidence type="ECO:0000259" key="8">
    <source>
        <dbReference type="PROSITE" id="PS50045"/>
    </source>
</evidence>
<dbReference type="Gene3D" id="1.10.10.60">
    <property type="entry name" value="Homeodomain-like"/>
    <property type="match status" value="1"/>
</dbReference>
<dbReference type="InterPro" id="IPR003593">
    <property type="entry name" value="AAA+_ATPase"/>
</dbReference>
<dbReference type="Gene3D" id="3.30.450.40">
    <property type="match status" value="1"/>
</dbReference>
<dbReference type="FunFam" id="3.40.50.300:FF:000006">
    <property type="entry name" value="DNA-binding transcriptional regulator NtrC"/>
    <property type="match status" value="1"/>
</dbReference>
<dbReference type="PROSITE" id="PS50045">
    <property type="entry name" value="SIGMA54_INTERACT_4"/>
    <property type="match status" value="1"/>
</dbReference>
<dbReference type="InterPro" id="IPR058031">
    <property type="entry name" value="AAA_lid_NorR"/>
</dbReference>
<dbReference type="Proteomes" id="UP000198744">
    <property type="component" value="Unassembled WGS sequence"/>
</dbReference>
<dbReference type="InterPro" id="IPR002197">
    <property type="entry name" value="HTH_Fis"/>
</dbReference>
<evidence type="ECO:0000256" key="2">
    <source>
        <dbReference type="ARBA" id="ARBA00022840"/>
    </source>
</evidence>
<keyword evidence="1" id="KW-0547">Nucleotide-binding</keyword>
<dbReference type="PROSITE" id="PS00675">
    <property type="entry name" value="SIGMA54_INTERACT_1"/>
    <property type="match status" value="1"/>
</dbReference>
<dbReference type="Pfam" id="PF01590">
    <property type="entry name" value="GAF"/>
    <property type="match status" value="1"/>
</dbReference>
<accession>A0A1H7YUT2</accession>
<dbReference type="PANTHER" id="PTHR32071:SF57">
    <property type="entry name" value="C4-DICARBOXYLATE TRANSPORT TRANSCRIPTIONAL REGULATORY PROTEIN DCTD"/>
    <property type="match status" value="1"/>
</dbReference>
<evidence type="ECO:0000256" key="4">
    <source>
        <dbReference type="ARBA" id="ARBA00023125"/>
    </source>
</evidence>
<dbReference type="Pfam" id="PF25601">
    <property type="entry name" value="AAA_lid_14"/>
    <property type="match status" value="1"/>
</dbReference>
<dbReference type="InterPro" id="IPR002078">
    <property type="entry name" value="Sigma_54_int"/>
</dbReference>
<dbReference type="Gene3D" id="3.40.50.300">
    <property type="entry name" value="P-loop containing nucleotide triphosphate hydrolases"/>
    <property type="match status" value="1"/>
</dbReference>
<name>A0A1H7YUT2_9BACT</name>
<dbReference type="PRINTS" id="PR01590">
    <property type="entry name" value="HTHFIS"/>
</dbReference>
<dbReference type="SUPFAM" id="SSF55781">
    <property type="entry name" value="GAF domain-like"/>
    <property type="match status" value="1"/>
</dbReference>
<evidence type="ECO:0000256" key="1">
    <source>
        <dbReference type="ARBA" id="ARBA00022741"/>
    </source>
</evidence>
<feature type="domain" description="Sigma-54 factor interaction" evidence="8">
    <location>
        <begin position="205"/>
        <end position="434"/>
    </location>
</feature>
<dbReference type="GO" id="GO:0043565">
    <property type="term" value="F:sequence-specific DNA binding"/>
    <property type="evidence" value="ECO:0007669"/>
    <property type="project" value="InterPro"/>
</dbReference>
<dbReference type="Pfam" id="PF00158">
    <property type="entry name" value="Sigma54_activat"/>
    <property type="match status" value="1"/>
</dbReference>
<dbReference type="Pfam" id="PF02954">
    <property type="entry name" value="HTH_8"/>
    <property type="match status" value="1"/>
</dbReference>
<gene>
    <name evidence="9" type="ORF">SAMN04489760_11832</name>
</gene>
<dbReference type="FunFam" id="1.10.8.60:FF:000014">
    <property type="entry name" value="DNA-binding transcriptional regulator NtrC"/>
    <property type="match status" value="1"/>
</dbReference>
<evidence type="ECO:0000256" key="6">
    <source>
        <dbReference type="ARBA" id="ARBA00023163"/>
    </source>
</evidence>
<proteinExistence type="predicted"/>
<dbReference type="GO" id="GO:0006355">
    <property type="term" value="P:regulation of DNA-templated transcription"/>
    <property type="evidence" value="ECO:0007669"/>
    <property type="project" value="InterPro"/>
</dbReference>
<dbReference type="InterPro" id="IPR029016">
    <property type="entry name" value="GAF-like_dom_sf"/>
</dbReference>
<organism evidence="9 10">
    <name type="scientific">Syntrophus gentianae</name>
    <dbReference type="NCBI Taxonomy" id="43775"/>
    <lineage>
        <taxon>Bacteria</taxon>
        <taxon>Pseudomonadati</taxon>
        <taxon>Thermodesulfobacteriota</taxon>
        <taxon>Syntrophia</taxon>
        <taxon>Syntrophales</taxon>
        <taxon>Syntrophaceae</taxon>
        <taxon>Syntrophus</taxon>
    </lineage>
</organism>
<dbReference type="Gene3D" id="1.10.8.60">
    <property type="match status" value="1"/>
</dbReference>
<dbReference type="SMART" id="SM00382">
    <property type="entry name" value="AAA"/>
    <property type="match status" value="1"/>
</dbReference>
<keyword evidence="10" id="KW-1185">Reference proteome</keyword>
<evidence type="ECO:0000256" key="5">
    <source>
        <dbReference type="ARBA" id="ARBA00023159"/>
    </source>
</evidence>
<dbReference type="SMART" id="SM00065">
    <property type="entry name" value="GAF"/>
    <property type="match status" value="1"/>
</dbReference>
<dbReference type="STRING" id="43775.SAMN04489760_11832"/>
<dbReference type="InterPro" id="IPR025943">
    <property type="entry name" value="Sigma_54_int_dom_ATP-bd_2"/>
</dbReference>